<dbReference type="Proteomes" id="UP001148299">
    <property type="component" value="Unassembled WGS sequence"/>
</dbReference>
<dbReference type="AlphaFoldDB" id="A0A9W9RW31"/>
<comment type="caution">
    <text evidence="1">The sequence shown here is derived from an EMBL/GenBank/DDBJ whole genome shotgun (WGS) entry which is preliminary data.</text>
</comment>
<protein>
    <submittedName>
        <fullName evidence="1">Uncharacterized protein</fullName>
    </submittedName>
</protein>
<organism evidence="1 2">
    <name type="scientific">Penicillium brevicompactum</name>
    <dbReference type="NCBI Taxonomy" id="5074"/>
    <lineage>
        <taxon>Eukaryota</taxon>
        <taxon>Fungi</taxon>
        <taxon>Dikarya</taxon>
        <taxon>Ascomycota</taxon>
        <taxon>Pezizomycotina</taxon>
        <taxon>Eurotiomycetes</taxon>
        <taxon>Eurotiomycetidae</taxon>
        <taxon>Eurotiales</taxon>
        <taxon>Aspergillaceae</taxon>
        <taxon>Penicillium</taxon>
    </lineage>
</organism>
<keyword evidence="2" id="KW-1185">Reference proteome</keyword>
<sequence length="143" mass="16133">MFNPLFQSPTLKTLRTTFPLAKEIHPKFVASCKYLGTVGDSWLVYIYEKKHLPGTSHTMNTMARIPPGDLSRQCNTGNDFVRFFAQSWNSDVRPCSDEIATLLMEFQFGKKVFSITVCREYLGWLGPLGAVAAKQPSLYSSSR</sequence>
<gene>
    <name evidence="1" type="ORF">N7541_000065</name>
</gene>
<reference evidence="1" key="1">
    <citation type="submission" date="2022-12" db="EMBL/GenBank/DDBJ databases">
        <authorList>
            <person name="Petersen C."/>
        </authorList>
    </citation>
    <scope>NUCLEOTIDE SEQUENCE</scope>
    <source>
        <strain evidence="1">IBT 35675</strain>
    </source>
</reference>
<accession>A0A9W9RW31</accession>
<name>A0A9W9RW31_PENBR</name>
<reference evidence="1" key="2">
    <citation type="journal article" date="2023" name="IMA Fungus">
        <title>Comparative genomic study of the Penicillium genus elucidates a diverse pangenome and 15 lateral gene transfer events.</title>
        <authorList>
            <person name="Petersen C."/>
            <person name="Sorensen T."/>
            <person name="Nielsen M.R."/>
            <person name="Sondergaard T.E."/>
            <person name="Sorensen J.L."/>
            <person name="Fitzpatrick D.A."/>
            <person name="Frisvad J.C."/>
            <person name="Nielsen K.L."/>
        </authorList>
    </citation>
    <scope>NUCLEOTIDE SEQUENCE</scope>
    <source>
        <strain evidence="1">IBT 35675</strain>
    </source>
</reference>
<dbReference type="EMBL" id="JAPZBR010000001">
    <property type="protein sequence ID" value="KAJ5366124.1"/>
    <property type="molecule type" value="Genomic_DNA"/>
</dbReference>
<evidence type="ECO:0000313" key="1">
    <source>
        <dbReference type="EMBL" id="KAJ5366124.1"/>
    </source>
</evidence>
<evidence type="ECO:0000313" key="2">
    <source>
        <dbReference type="Proteomes" id="UP001148299"/>
    </source>
</evidence>
<proteinExistence type="predicted"/>